<protein>
    <submittedName>
        <fullName evidence="5">Type VI secretion system tip protein VgrG</fullName>
    </submittedName>
</protein>
<dbReference type="Gene3D" id="2.30.110.50">
    <property type="match status" value="1"/>
</dbReference>
<accession>A0A2G8TID7</accession>
<dbReference type="InterPro" id="IPR037026">
    <property type="entry name" value="Vgr_OB-fold_dom_sf"/>
</dbReference>
<proteinExistence type="inferred from homology"/>
<keyword evidence="6" id="KW-1185">Reference proteome</keyword>
<feature type="domain" description="Gp5/Type VI secretion system Vgr protein OB-fold" evidence="2">
    <location>
        <begin position="458"/>
        <end position="520"/>
    </location>
</feature>
<dbReference type="Proteomes" id="UP000230390">
    <property type="component" value="Unassembled WGS sequence"/>
</dbReference>
<dbReference type="Gene3D" id="4.10.220.110">
    <property type="match status" value="1"/>
</dbReference>
<evidence type="ECO:0000259" key="3">
    <source>
        <dbReference type="Pfam" id="PF10106"/>
    </source>
</evidence>
<dbReference type="InterPro" id="IPR006531">
    <property type="entry name" value="Gp5/Vgr_OB"/>
</dbReference>
<evidence type="ECO:0000259" key="4">
    <source>
        <dbReference type="Pfam" id="PF13296"/>
    </source>
</evidence>
<name>A0A2G8TID7_9BURK</name>
<dbReference type="OrthoDB" id="1907165at2"/>
<reference evidence="5 6" key="1">
    <citation type="submission" date="2017-10" db="EMBL/GenBank/DDBJ databases">
        <title>Massilia psychrophilum sp. nov., a novel purple-pigmented bacterium isolated from Tianshan glacier, Xinjiang Municipality, China.</title>
        <authorList>
            <person name="Wang H."/>
        </authorList>
    </citation>
    <scope>NUCLEOTIDE SEQUENCE [LARGE SCALE GENOMIC DNA]</scope>
    <source>
        <strain evidence="5 6">JCM 30074</strain>
    </source>
</reference>
<dbReference type="InterPro" id="IPR028244">
    <property type="entry name" value="T6SS_Rhs_Vgr_dom"/>
</dbReference>
<dbReference type="RefSeq" id="WP_099787717.1">
    <property type="nucleotide sequence ID" value="NZ_JBHLYV010000029.1"/>
</dbReference>
<dbReference type="InterPro" id="IPR018769">
    <property type="entry name" value="VgrG2_DUF2345"/>
</dbReference>
<dbReference type="Gene3D" id="3.55.50.10">
    <property type="entry name" value="Baseplate protein-like domains"/>
    <property type="match status" value="1"/>
</dbReference>
<dbReference type="Gene3D" id="2.40.50.230">
    <property type="entry name" value="Gp5 N-terminal domain"/>
    <property type="match status" value="1"/>
</dbReference>
<dbReference type="AlphaFoldDB" id="A0A2G8TID7"/>
<comment type="caution">
    <text evidence="5">The sequence shown here is derived from an EMBL/GenBank/DDBJ whole genome shotgun (WGS) entry which is preliminary data.</text>
</comment>
<dbReference type="InterPro" id="IPR006533">
    <property type="entry name" value="T6SS_Vgr_RhsGE"/>
</dbReference>
<sequence length="948" mass="100736">MINTLARQVLSALAEFSSQRRLYELTFKNQRAGASLLVEAFAADEQLLGVGGIDVIALSTRSKIAHASLLGQEACLEISLADGTRARRSGYVSKIASLGSDGGLARYRLRLSPWIWLLSQARNSRAWQDKTVIEIIDSVFEQYQPYAQWVWSGDVNLFMSDAVARSYCCQYRESDLDFVTRLLTEEGLGWRFEEHEDGSRMVLFADSSQLSAAPDDASSQAGGGIRYHAASAVEKSDSIQYLQAFRKLGVAVVTVLSYDYKTKQTVSVSVPTKYPIGGKNAQAVESFDSPGQYAYADARQARRYAGLKMEANEARGFIWQGRSTVRTLRPGTRICITDIPMKKYRYDAPEFVLTRVASVGVNNLPVTAKNGLTELFGALPELLEESTKGIPLAEFYRAVEQAQKSGYANCFEAIPLERPWRPKMELKVAPTANGSQTAIVVGPDGSDEPNGADEIYCDRLGRVRIRFPWQESDAACWVRVGQRSAGAGMGSQFLPRIGQEVLVKFIEGDIDRPVIVGALYNGRGEGGVMPTPGGVSDRESSSAAFERAHDRMPSGQVNLAGGNSPVWHGASAGSAGHRNNSAQWGVRSKEFGGRGYNQLLFDDTDGQGRVQLKTTHAATELNLGHLIHTADNYRGSFRGSGAELRTDAYGAVRAGAGLLISSYQISHSAAVREAAGENAAGNALLKQAMKLAESFSAAAKTHETVGFAGHLGATKAATSAIDDEAAPLKALWTASAGMLSKNSIDEARSDAGSKSIDGGAGKVPHTGAPMIGIAAKAGLGVVAGQDVQLSTGETVTIASGADSQSTAGGQMRVHSGQAIGVLAGAVTAGEGNVGLQLIAGKGAIDYQAQADELKVQARDDINVVSAHAHIDWAAAKSISLSIAGGANITIDGGNITVQCPGKIMVHAGVKKFNDPHKLSFPMPALPRSICVECLKKSLAAAPAFTMVE</sequence>
<dbReference type="NCBIfam" id="TIGR03361">
    <property type="entry name" value="VI_Rhs_Vgr"/>
    <property type="match status" value="1"/>
</dbReference>
<dbReference type="Pfam" id="PF05954">
    <property type="entry name" value="Phage_GPD"/>
    <property type="match status" value="1"/>
</dbReference>
<dbReference type="SUPFAM" id="SSF69255">
    <property type="entry name" value="gp5 N-terminal domain-like"/>
    <property type="match status" value="1"/>
</dbReference>
<comment type="similarity">
    <text evidence="1">Belongs to the VgrG protein family.</text>
</comment>
<organism evidence="5 6">
    <name type="scientific">Massilia eurypsychrophila</name>
    <dbReference type="NCBI Taxonomy" id="1485217"/>
    <lineage>
        <taxon>Bacteria</taxon>
        <taxon>Pseudomonadati</taxon>
        <taxon>Pseudomonadota</taxon>
        <taxon>Betaproteobacteria</taxon>
        <taxon>Burkholderiales</taxon>
        <taxon>Oxalobacteraceae</taxon>
        <taxon>Telluria group</taxon>
        <taxon>Massilia</taxon>
    </lineage>
</organism>
<dbReference type="InterPro" id="IPR017847">
    <property type="entry name" value="T6SS_RhsGE_Vgr_subset"/>
</dbReference>
<evidence type="ECO:0000256" key="1">
    <source>
        <dbReference type="ARBA" id="ARBA00005558"/>
    </source>
</evidence>
<dbReference type="Pfam" id="PF13296">
    <property type="entry name" value="T6SS_Vgr"/>
    <property type="match status" value="1"/>
</dbReference>
<dbReference type="Pfam" id="PF04717">
    <property type="entry name" value="Phage_base_V"/>
    <property type="match status" value="1"/>
</dbReference>
<gene>
    <name evidence="5" type="ORF">CR105_07020</name>
</gene>
<dbReference type="Pfam" id="PF10106">
    <property type="entry name" value="DUF2345"/>
    <property type="match status" value="1"/>
</dbReference>
<dbReference type="SUPFAM" id="SSF69279">
    <property type="entry name" value="Phage tail proteins"/>
    <property type="match status" value="2"/>
</dbReference>
<dbReference type="NCBIfam" id="TIGR01646">
    <property type="entry name" value="vgr_GE"/>
    <property type="match status" value="1"/>
</dbReference>
<evidence type="ECO:0000259" key="2">
    <source>
        <dbReference type="Pfam" id="PF04717"/>
    </source>
</evidence>
<feature type="domain" description="Putative type VI secretion system Rhs element associated Vgr" evidence="4">
    <location>
        <begin position="589"/>
        <end position="699"/>
    </location>
</feature>
<evidence type="ECO:0000313" key="6">
    <source>
        <dbReference type="Proteomes" id="UP000230390"/>
    </source>
</evidence>
<evidence type="ECO:0000313" key="5">
    <source>
        <dbReference type="EMBL" id="PIL45806.1"/>
    </source>
</evidence>
<feature type="domain" description="DUF2345" evidence="3">
    <location>
        <begin position="759"/>
        <end position="915"/>
    </location>
</feature>
<dbReference type="EMBL" id="PDOC01000003">
    <property type="protein sequence ID" value="PIL45806.1"/>
    <property type="molecule type" value="Genomic_DNA"/>
</dbReference>